<dbReference type="Proteomes" id="UP000078540">
    <property type="component" value="Unassembled WGS sequence"/>
</dbReference>
<feature type="non-terminal residue" evidence="1">
    <location>
        <position position="1"/>
    </location>
</feature>
<protein>
    <submittedName>
        <fullName evidence="1">Serine/threonine-protein kinase minibrain</fullName>
    </submittedName>
</protein>
<proteinExistence type="predicted"/>
<sequence length="153" mass="16529">NWKCRFEVKSQKLSIIRESCLRDSKVEDHNNYHVPLCFRGVTMSHFDLDVACLDIIVSDVACNMSGRTGTGGAPLYGRLVAEEPMPSAVCGGAGAAGGGAAGGVPQETPSDIHAMQARIPHRFRDPATAPLRKLSVDLIKTYKHINEVRTPLS</sequence>
<keyword evidence="1" id="KW-0808">Transferase</keyword>
<keyword evidence="2" id="KW-1185">Reference proteome</keyword>
<keyword evidence="1" id="KW-0418">Kinase</keyword>
<dbReference type="EMBL" id="KQ976398">
    <property type="protein sequence ID" value="KYM92804.1"/>
    <property type="molecule type" value="Genomic_DNA"/>
</dbReference>
<organism evidence="1 2">
    <name type="scientific">Atta colombica</name>
    <dbReference type="NCBI Taxonomy" id="520822"/>
    <lineage>
        <taxon>Eukaryota</taxon>
        <taxon>Metazoa</taxon>
        <taxon>Ecdysozoa</taxon>
        <taxon>Arthropoda</taxon>
        <taxon>Hexapoda</taxon>
        <taxon>Insecta</taxon>
        <taxon>Pterygota</taxon>
        <taxon>Neoptera</taxon>
        <taxon>Endopterygota</taxon>
        <taxon>Hymenoptera</taxon>
        <taxon>Apocrita</taxon>
        <taxon>Aculeata</taxon>
        <taxon>Formicoidea</taxon>
        <taxon>Formicidae</taxon>
        <taxon>Myrmicinae</taxon>
        <taxon>Atta</taxon>
    </lineage>
</organism>
<evidence type="ECO:0000313" key="1">
    <source>
        <dbReference type="EMBL" id="KYM92804.1"/>
    </source>
</evidence>
<evidence type="ECO:0000313" key="2">
    <source>
        <dbReference type="Proteomes" id="UP000078540"/>
    </source>
</evidence>
<name>A0A195BVZ3_9HYME</name>
<gene>
    <name evidence="1" type="ORF">ALC53_00741</name>
</gene>
<dbReference type="GO" id="GO:0016301">
    <property type="term" value="F:kinase activity"/>
    <property type="evidence" value="ECO:0007669"/>
    <property type="project" value="UniProtKB-KW"/>
</dbReference>
<accession>A0A195BVZ3</accession>
<dbReference type="AlphaFoldDB" id="A0A195BVZ3"/>
<dbReference type="STRING" id="520822.A0A195BVZ3"/>
<reference evidence="1 2" key="1">
    <citation type="submission" date="2015-09" db="EMBL/GenBank/DDBJ databases">
        <title>Atta colombica WGS genome.</title>
        <authorList>
            <person name="Nygaard S."/>
            <person name="Hu H."/>
            <person name="Boomsma J."/>
            <person name="Zhang G."/>
        </authorList>
    </citation>
    <scope>NUCLEOTIDE SEQUENCE [LARGE SCALE GENOMIC DNA]</scope>
    <source>
        <strain evidence="1">Treedump-2</strain>
        <tissue evidence="1">Whole body</tissue>
    </source>
</reference>